<dbReference type="OrthoDB" id="9814572at2"/>
<evidence type="ECO:0000256" key="3">
    <source>
        <dbReference type="ARBA" id="ARBA00022603"/>
    </source>
</evidence>
<evidence type="ECO:0000256" key="2">
    <source>
        <dbReference type="ARBA" id="ARBA00011900"/>
    </source>
</evidence>
<keyword evidence="3 10" id="KW-0489">Methyltransferase</keyword>
<dbReference type="PATRIC" id="fig|1286171.3.peg.451"/>
<evidence type="ECO:0000259" key="9">
    <source>
        <dbReference type="Pfam" id="PF12161"/>
    </source>
</evidence>
<evidence type="ECO:0000256" key="6">
    <source>
        <dbReference type="ARBA" id="ARBA00022747"/>
    </source>
</evidence>
<dbReference type="GO" id="GO:0003677">
    <property type="term" value="F:DNA binding"/>
    <property type="evidence" value="ECO:0007669"/>
    <property type="project" value="InterPro"/>
</dbReference>
<dbReference type="Gene3D" id="1.20.1260.30">
    <property type="match status" value="1"/>
</dbReference>
<evidence type="ECO:0000256" key="4">
    <source>
        <dbReference type="ARBA" id="ARBA00022679"/>
    </source>
</evidence>
<comment type="similarity">
    <text evidence="1">Belongs to the N(4)/N(6)-methyltransferase family.</text>
</comment>
<feature type="domain" description="DNA methylase adenine-specific" evidence="8">
    <location>
        <begin position="151"/>
        <end position="453"/>
    </location>
</feature>
<protein>
    <recommendedName>
        <fullName evidence="2">site-specific DNA-methyltransferase (adenine-specific)</fullName>
        <ecNumber evidence="2">2.1.1.72</ecNumber>
    </recommendedName>
</protein>
<gene>
    <name evidence="10" type="primary">hsdM2</name>
    <name evidence="10" type="ORF">EAL2_c05090</name>
</gene>
<comment type="catalytic activity">
    <reaction evidence="7">
        <text>a 2'-deoxyadenosine in DNA + S-adenosyl-L-methionine = an N(6)-methyl-2'-deoxyadenosine in DNA + S-adenosyl-L-homocysteine + H(+)</text>
        <dbReference type="Rhea" id="RHEA:15197"/>
        <dbReference type="Rhea" id="RHEA-COMP:12418"/>
        <dbReference type="Rhea" id="RHEA-COMP:12419"/>
        <dbReference type="ChEBI" id="CHEBI:15378"/>
        <dbReference type="ChEBI" id="CHEBI:57856"/>
        <dbReference type="ChEBI" id="CHEBI:59789"/>
        <dbReference type="ChEBI" id="CHEBI:90615"/>
        <dbReference type="ChEBI" id="CHEBI:90616"/>
        <dbReference type="EC" id="2.1.1.72"/>
    </reaction>
</comment>
<dbReference type="GO" id="GO:0008170">
    <property type="term" value="F:N-methyltransferase activity"/>
    <property type="evidence" value="ECO:0007669"/>
    <property type="project" value="InterPro"/>
</dbReference>
<dbReference type="Pfam" id="PF02384">
    <property type="entry name" value="N6_Mtase"/>
    <property type="match status" value="1"/>
</dbReference>
<dbReference type="PROSITE" id="PS00092">
    <property type="entry name" value="N6_MTASE"/>
    <property type="match status" value="1"/>
</dbReference>
<keyword evidence="11" id="KW-1185">Reference proteome</keyword>
<dbReference type="eggNOG" id="COG0286">
    <property type="taxonomic scope" value="Bacteria"/>
</dbReference>
<dbReference type="PRINTS" id="PR00507">
    <property type="entry name" value="N12N6MTFRASE"/>
</dbReference>
<dbReference type="PANTHER" id="PTHR42933:SF3">
    <property type="entry name" value="TYPE I RESTRICTION ENZYME MJAVIII METHYLASE SUBUNIT"/>
    <property type="match status" value="1"/>
</dbReference>
<dbReference type="SUPFAM" id="SSF53335">
    <property type="entry name" value="S-adenosyl-L-methionine-dependent methyltransferases"/>
    <property type="match status" value="1"/>
</dbReference>
<dbReference type="EC" id="2.1.1.72" evidence="2"/>
<dbReference type="InterPro" id="IPR003356">
    <property type="entry name" value="DNA_methylase_A-5"/>
</dbReference>
<dbReference type="Pfam" id="PF12161">
    <property type="entry name" value="HsdM_N"/>
    <property type="match status" value="1"/>
</dbReference>
<evidence type="ECO:0000256" key="7">
    <source>
        <dbReference type="ARBA" id="ARBA00047942"/>
    </source>
</evidence>
<dbReference type="KEGG" id="eac:EAL2_c05090"/>
<dbReference type="GO" id="GO:0032259">
    <property type="term" value="P:methylation"/>
    <property type="evidence" value="ECO:0007669"/>
    <property type="project" value="UniProtKB-KW"/>
</dbReference>
<evidence type="ECO:0000313" key="11">
    <source>
        <dbReference type="Proteomes" id="UP000019591"/>
    </source>
</evidence>
<evidence type="ECO:0000256" key="1">
    <source>
        <dbReference type="ARBA" id="ARBA00006594"/>
    </source>
</evidence>
<dbReference type="GO" id="GO:0009307">
    <property type="term" value="P:DNA restriction-modification system"/>
    <property type="evidence" value="ECO:0007669"/>
    <property type="project" value="UniProtKB-KW"/>
</dbReference>
<dbReference type="InterPro" id="IPR029063">
    <property type="entry name" value="SAM-dependent_MTases_sf"/>
</dbReference>
<evidence type="ECO:0000256" key="5">
    <source>
        <dbReference type="ARBA" id="ARBA00022691"/>
    </source>
</evidence>
<keyword evidence="6" id="KW-0680">Restriction system</keyword>
<dbReference type="Gene3D" id="3.40.50.150">
    <property type="entry name" value="Vaccinia Virus protein VP39"/>
    <property type="match status" value="1"/>
</dbReference>
<dbReference type="InterPro" id="IPR038333">
    <property type="entry name" value="T1MK-like_N_sf"/>
</dbReference>
<organism evidence="10 11">
    <name type="scientific">Peptoclostridium acidaminophilum DSM 3953</name>
    <dbReference type="NCBI Taxonomy" id="1286171"/>
    <lineage>
        <taxon>Bacteria</taxon>
        <taxon>Bacillati</taxon>
        <taxon>Bacillota</taxon>
        <taxon>Clostridia</taxon>
        <taxon>Peptostreptococcales</taxon>
        <taxon>Peptoclostridiaceae</taxon>
        <taxon>Peptoclostridium</taxon>
    </lineage>
</organism>
<dbReference type="GO" id="GO:0009007">
    <property type="term" value="F:site-specific DNA-methyltransferase (adenine-specific) activity"/>
    <property type="evidence" value="ECO:0007669"/>
    <property type="project" value="UniProtKB-EC"/>
</dbReference>
<keyword evidence="4 10" id="KW-0808">Transferase</keyword>
<dbReference type="RefSeq" id="WP_038601623.1">
    <property type="nucleotide sequence ID" value="NZ_CP007452.1"/>
</dbReference>
<dbReference type="HOGENOM" id="CLU_013049_4_2_9"/>
<dbReference type="Proteomes" id="UP000019591">
    <property type="component" value="Chromosome"/>
</dbReference>
<dbReference type="InterPro" id="IPR002052">
    <property type="entry name" value="DNA_methylase_N6_adenine_CS"/>
</dbReference>
<reference evidence="10 11" key="1">
    <citation type="journal article" date="2014" name="Genome Announc.">
        <title>Complete Genome Sequence of Amino Acid-Utilizing Eubacterium acidaminophilum al-2 (DSM 3953).</title>
        <authorList>
            <person name="Poehlein A."/>
            <person name="Andreesen J.R."/>
            <person name="Daniel R."/>
        </authorList>
    </citation>
    <scope>NUCLEOTIDE SEQUENCE [LARGE SCALE GENOMIC DNA]</scope>
    <source>
        <strain evidence="10 11">DSM 3953</strain>
    </source>
</reference>
<dbReference type="STRING" id="1286171.EAL2_c05090"/>
<dbReference type="EMBL" id="CP007452">
    <property type="protein sequence ID" value="AHM55811.1"/>
    <property type="molecule type" value="Genomic_DNA"/>
</dbReference>
<dbReference type="PANTHER" id="PTHR42933">
    <property type="entry name" value="SLR6095 PROTEIN"/>
    <property type="match status" value="1"/>
</dbReference>
<dbReference type="AlphaFoldDB" id="W8U4C6"/>
<sequence>MSEKRLTQAELESHLKAAANLLRGDIDAGDYKQYIFPLLFFKRICDVYDEEYNEAMKESDGDEEYAAEIYEHRFIVRPQNHWNEVRKTTTNVGARINKALRGIEFDNKETLTGIFGDAKWTNKKRLSDETLKELIEQFSLMKLDNTHAGLDELGNAYEFLIKYFADDSGHTAAEFYTNRTVIDLMTSLLDIKPGESVYDPTCGTGGMLMVTAARLKKLGMEYRNLRLYGQEINIITSSVARMNMYLHGIEDFEIAQGDTLSKPYFKDKDKLKTFDVVLANPPYSIKQWDRALFENDPYNRNEYGVPPQGCADYAFFAHILKSLDKNTGRCAILFPHGVLFRDSEKEIRANIIKADRIECVIGLGPNLFYNSPMEACIVICRMKKPDKTKNRILFINAVNEVKREQAQSFLEPEHIERIDRAYKAFEDIDGFSKVVKIDEIRDWNLSIPLYVRSNGDTSTVNDASLLQEKYLEWRRHSEGLYQKLDDLLAKLTGQGVNA</sequence>
<dbReference type="InterPro" id="IPR022749">
    <property type="entry name" value="D12N6_MeTrfase_N"/>
</dbReference>
<dbReference type="InterPro" id="IPR051537">
    <property type="entry name" value="DNA_Adenine_Mtase"/>
</dbReference>
<feature type="domain" description="N6 adenine-specific DNA methyltransferase N-terminal" evidence="9">
    <location>
        <begin position="11"/>
        <end position="138"/>
    </location>
</feature>
<proteinExistence type="inferred from homology"/>
<dbReference type="REBASE" id="84438">
    <property type="entry name" value="M2.EacORF5080P"/>
</dbReference>
<evidence type="ECO:0000313" key="10">
    <source>
        <dbReference type="EMBL" id="AHM55811.1"/>
    </source>
</evidence>
<keyword evidence="5" id="KW-0949">S-adenosyl-L-methionine</keyword>
<evidence type="ECO:0000259" key="8">
    <source>
        <dbReference type="Pfam" id="PF02384"/>
    </source>
</evidence>
<name>W8U4C6_PEPAC</name>
<accession>W8U4C6</accession>